<feature type="signal peptide" evidence="1">
    <location>
        <begin position="1"/>
        <end position="28"/>
    </location>
</feature>
<protein>
    <submittedName>
        <fullName evidence="2">Uncharacterized protein</fullName>
    </submittedName>
</protein>
<proteinExistence type="predicted"/>
<accession>A0A1X0QDN0</accession>
<feature type="chain" id="PRO_5012665026" evidence="1">
    <location>
        <begin position="29"/>
        <end position="154"/>
    </location>
</feature>
<reference evidence="2 3" key="1">
    <citation type="journal article" date="2017" name="Environ. Microbiol.">
        <title>Decay of the glycolytic pathway and adaptation to intranuclear parasitism within Enterocytozoonidae microsporidia.</title>
        <authorList>
            <person name="Wiredu Boakye D."/>
            <person name="Jaroenlak P."/>
            <person name="Prachumwat A."/>
            <person name="Williams T.A."/>
            <person name="Bateman K.S."/>
            <person name="Itsathitphaisarn O."/>
            <person name="Sritunyalucksana K."/>
            <person name="Paszkiewicz K.H."/>
            <person name="Moore K.A."/>
            <person name="Stentiford G.D."/>
            <person name="Williams B.A."/>
        </authorList>
    </citation>
    <scope>NUCLEOTIDE SEQUENCE [LARGE SCALE GENOMIC DNA]</scope>
    <source>
        <strain evidence="3">canceri</strain>
    </source>
</reference>
<gene>
    <name evidence="2" type="ORF">A0H76_255</name>
</gene>
<keyword evidence="1" id="KW-0732">Signal</keyword>
<evidence type="ECO:0000313" key="3">
    <source>
        <dbReference type="Proteomes" id="UP000192501"/>
    </source>
</evidence>
<evidence type="ECO:0000256" key="1">
    <source>
        <dbReference type="SAM" id="SignalP"/>
    </source>
</evidence>
<name>A0A1X0QDN0_9MICR</name>
<evidence type="ECO:0000313" key="2">
    <source>
        <dbReference type="EMBL" id="ORD97896.1"/>
    </source>
</evidence>
<dbReference type="EMBL" id="LTAI01000994">
    <property type="protein sequence ID" value="ORD97896.1"/>
    <property type="molecule type" value="Genomic_DNA"/>
</dbReference>
<dbReference type="VEuPathDB" id="MicrosporidiaDB:HERIO_2431"/>
<dbReference type="AlphaFoldDB" id="A0A1X0QDN0"/>
<organism evidence="2 3">
    <name type="scientific">Hepatospora eriocheir</name>
    <dbReference type="NCBI Taxonomy" id="1081669"/>
    <lineage>
        <taxon>Eukaryota</taxon>
        <taxon>Fungi</taxon>
        <taxon>Fungi incertae sedis</taxon>
        <taxon>Microsporidia</taxon>
        <taxon>Hepatosporidae</taxon>
        <taxon>Hepatospora</taxon>
    </lineage>
</organism>
<dbReference type="Proteomes" id="UP000192501">
    <property type="component" value="Unassembled WGS sequence"/>
</dbReference>
<comment type="caution">
    <text evidence="2">The sequence shown here is derived from an EMBL/GenBank/DDBJ whole genome shotgun (WGS) entry which is preliminary data.</text>
</comment>
<sequence length="154" mass="18563">MRSVLINILSSVMFLLSNNFFVIIGVRCEDTINSEEITTSIKELNSLFRNIQINFLKEIFINITENDKKFFEKEKDLKKCLDELNEIKLNDEDYKKNMVDFLNKIFRVVNNDNNFNFSELFKEFNFCVLKYIDLYSFELAKKMFLIYKYDNFKT</sequence>
<dbReference type="VEuPathDB" id="MicrosporidiaDB:A0H76_255"/>